<gene>
    <name evidence="1" type="ORF">PVAP13_8NG249001</name>
</gene>
<dbReference type="EMBL" id="CM029052">
    <property type="protein sequence ID" value="KAG2557315.1"/>
    <property type="molecule type" value="Genomic_DNA"/>
</dbReference>
<proteinExistence type="predicted"/>
<reference evidence="1" key="1">
    <citation type="submission" date="2020-05" db="EMBL/GenBank/DDBJ databases">
        <title>WGS assembly of Panicum virgatum.</title>
        <authorList>
            <person name="Lovell J.T."/>
            <person name="Jenkins J."/>
            <person name="Shu S."/>
            <person name="Juenger T.E."/>
            <person name="Schmutz J."/>
        </authorList>
    </citation>
    <scope>NUCLEOTIDE SEQUENCE</scope>
    <source>
        <strain evidence="1">AP13</strain>
    </source>
</reference>
<evidence type="ECO:0000313" key="1">
    <source>
        <dbReference type="EMBL" id="KAG2557315.1"/>
    </source>
</evidence>
<keyword evidence="2" id="KW-1185">Reference proteome</keyword>
<evidence type="ECO:0008006" key="3">
    <source>
        <dbReference type="Google" id="ProtNLM"/>
    </source>
</evidence>
<sequence>MSYIRNFAPRRLDKYDFVPSTGFSGSILVVWATDVFDGLVLEEHQFAIALSFTSAYTLETWKLSTVYGPCVEPAMGAFIAWLTNLQISNTDNWIILGDFNFYRSTENRNKPGGNISDTFIFNDAIGESGLIELHLKGEPSQGVICSKTLSWSNLTGFFYFY</sequence>
<organism evidence="1 2">
    <name type="scientific">Panicum virgatum</name>
    <name type="common">Blackwell switchgrass</name>
    <dbReference type="NCBI Taxonomy" id="38727"/>
    <lineage>
        <taxon>Eukaryota</taxon>
        <taxon>Viridiplantae</taxon>
        <taxon>Streptophyta</taxon>
        <taxon>Embryophyta</taxon>
        <taxon>Tracheophyta</taxon>
        <taxon>Spermatophyta</taxon>
        <taxon>Magnoliopsida</taxon>
        <taxon>Liliopsida</taxon>
        <taxon>Poales</taxon>
        <taxon>Poaceae</taxon>
        <taxon>PACMAD clade</taxon>
        <taxon>Panicoideae</taxon>
        <taxon>Panicodae</taxon>
        <taxon>Paniceae</taxon>
        <taxon>Panicinae</taxon>
        <taxon>Panicum</taxon>
        <taxon>Panicum sect. Hiantes</taxon>
    </lineage>
</organism>
<dbReference type="Proteomes" id="UP000823388">
    <property type="component" value="Chromosome 8N"/>
</dbReference>
<dbReference type="SUPFAM" id="SSF56219">
    <property type="entry name" value="DNase I-like"/>
    <property type="match status" value="1"/>
</dbReference>
<dbReference type="InterPro" id="IPR036691">
    <property type="entry name" value="Endo/exonu/phosph_ase_sf"/>
</dbReference>
<comment type="caution">
    <text evidence="1">The sequence shown here is derived from an EMBL/GenBank/DDBJ whole genome shotgun (WGS) entry which is preliminary data.</text>
</comment>
<evidence type="ECO:0000313" key="2">
    <source>
        <dbReference type="Proteomes" id="UP000823388"/>
    </source>
</evidence>
<dbReference type="AlphaFoldDB" id="A0A8T0P8Y4"/>
<accession>A0A8T0P8Y4</accession>
<dbReference type="Gene3D" id="3.60.10.10">
    <property type="entry name" value="Endonuclease/exonuclease/phosphatase"/>
    <property type="match status" value="1"/>
</dbReference>
<name>A0A8T0P8Y4_PANVG</name>
<protein>
    <recommendedName>
        <fullName evidence="3">Endonuclease/exonuclease/phosphatase domain-containing protein</fullName>
    </recommendedName>
</protein>